<keyword evidence="1" id="KW-0472">Membrane</keyword>
<comment type="caution">
    <text evidence="2">The sequence shown here is derived from an EMBL/GenBank/DDBJ whole genome shotgun (WGS) entry which is preliminary data.</text>
</comment>
<sequence>MVVEVDSFPDLTMVAFAVSHVFSLLNICETIESKNYAVIRAIEAITEQRVEFHINACKFIRWVITLRHHAKDVHNYKEFQDQENTLENERLKLIILLDDSKEIRDYCRILKNSFDQIRESLLKIHKELSTYEYSLPDSKKEREAKKQELKYLNKFFIIKNTVAIILCLVSFVLNTIPTIFYLASYVFNKSDRKIILNIENELDVINEILDNNLENIKVLKRTIYSILRCMIEFELICEVQENRISYLIRNLELDENSDNNNLIHMTIALIRIKWYGV</sequence>
<protein>
    <submittedName>
        <fullName evidence="2">18775_t:CDS:1</fullName>
    </submittedName>
</protein>
<organism evidence="2 3">
    <name type="scientific">Acaulospora morrowiae</name>
    <dbReference type="NCBI Taxonomy" id="94023"/>
    <lineage>
        <taxon>Eukaryota</taxon>
        <taxon>Fungi</taxon>
        <taxon>Fungi incertae sedis</taxon>
        <taxon>Mucoromycota</taxon>
        <taxon>Glomeromycotina</taxon>
        <taxon>Glomeromycetes</taxon>
        <taxon>Diversisporales</taxon>
        <taxon>Acaulosporaceae</taxon>
        <taxon>Acaulospora</taxon>
    </lineage>
</organism>
<keyword evidence="3" id="KW-1185">Reference proteome</keyword>
<dbReference type="AlphaFoldDB" id="A0A9N9HIX1"/>
<keyword evidence="1" id="KW-1133">Transmembrane helix</keyword>
<dbReference type="Proteomes" id="UP000789342">
    <property type="component" value="Unassembled WGS sequence"/>
</dbReference>
<evidence type="ECO:0000256" key="1">
    <source>
        <dbReference type="SAM" id="Phobius"/>
    </source>
</evidence>
<evidence type="ECO:0000313" key="2">
    <source>
        <dbReference type="EMBL" id="CAG8685011.1"/>
    </source>
</evidence>
<proteinExistence type="predicted"/>
<feature type="transmembrane region" description="Helical" evidence="1">
    <location>
        <begin position="162"/>
        <end position="187"/>
    </location>
</feature>
<reference evidence="2" key="1">
    <citation type="submission" date="2021-06" db="EMBL/GenBank/DDBJ databases">
        <authorList>
            <person name="Kallberg Y."/>
            <person name="Tangrot J."/>
            <person name="Rosling A."/>
        </authorList>
    </citation>
    <scope>NUCLEOTIDE SEQUENCE</scope>
    <source>
        <strain evidence="2">CL551</strain>
    </source>
</reference>
<accession>A0A9N9HIX1</accession>
<dbReference type="EMBL" id="CAJVPV010014463">
    <property type="protein sequence ID" value="CAG8685011.1"/>
    <property type="molecule type" value="Genomic_DNA"/>
</dbReference>
<evidence type="ECO:0000313" key="3">
    <source>
        <dbReference type="Proteomes" id="UP000789342"/>
    </source>
</evidence>
<name>A0A9N9HIX1_9GLOM</name>
<keyword evidence="1" id="KW-0812">Transmembrane</keyword>
<gene>
    <name evidence="2" type="ORF">AMORRO_LOCUS11427</name>
</gene>